<dbReference type="OMA" id="IMERNWM"/>
<evidence type="ECO:0000313" key="2">
    <source>
        <dbReference type="Proteomes" id="UP000258309"/>
    </source>
</evidence>
<dbReference type="Gene3D" id="1.10.630.10">
    <property type="entry name" value="Cytochrome P450"/>
    <property type="match status" value="1"/>
</dbReference>
<feature type="non-terminal residue" evidence="1">
    <location>
        <position position="1"/>
    </location>
</feature>
<sequence length="455" mass="51662">MHPLLLRATFLLSAVVVFRILYATFTAAASRLRSIPGPFVARFTKQWFFWKVWQGDFEVTNIDLHKKYGPIVRVAPNQYVIDDPAAIKTIYGIGSKFTKSDWYQGWKHPSPDRWTLFPDQDVKRHAENRKRFQAMYSLSSLVTYEQFVDDCTKLLVDKLAKFAREGREVNMCHWFQCYAFDVIGAITYGKRFGFLDAGEDIENAMKALHGTMIYGTMVGIYPQFHAPIYYAMSRFKSTPVGGRAYLMEFVGDLVAQRKKERADPSFTDLKRTEEGSSSPQTFLDKMLIAHEKDPQKVTPYHVFMMGLSNVIAGSDTTSISLSATLYHLLRTPSVVQNLRDEINSAIATGNCSVPNVTFKESQNMPYLQAVMKEALRVHSATGLPLWRVVPEGGVEISGNFFPAGTVLGVNTWCAHYNKDVFGPDAELFRPERWAEAEKVGGEKLREMNAYYMPHT</sequence>
<keyword evidence="2" id="KW-1185">Reference proteome</keyword>
<gene>
    <name evidence="1" type="ORF">B7463_g7997</name>
</gene>
<dbReference type="STRING" id="5539.A0A3E2H4K8"/>
<dbReference type="GO" id="GO:0005506">
    <property type="term" value="F:iron ion binding"/>
    <property type="evidence" value="ECO:0007669"/>
    <property type="project" value="InterPro"/>
</dbReference>
<dbReference type="Proteomes" id="UP000258309">
    <property type="component" value="Unassembled WGS sequence"/>
</dbReference>
<dbReference type="OrthoDB" id="3934656at2759"/>
<evidence type="ECO:0000313" key="1">
    <source>
        <dbReference type="EMBL" id="RFU28324.1"/>
    </source>
</evidence>
<comment type="caution">
    <text evidence="1">The sequence shown here is derived from an EMBL/GenBank/DDBJ whole genome shotgun (WGS) entry which is preliminary data.</text>
</comment>
<dbReference type="AlphaFoldDB" id="A0A3E2H4K8"/>
<name>A0A3E2H4K8_SCYLI</name>
<dbReference type="GO" id="GO:0016705">
    <property type="term" value="F:oxidoreductase activity, acting on paired donors, with incorporation or reduction of molecular oxygen"/>
    <property type="evidence" value="ECO:0007669"/>
    <property type="project" value="InterPro"/>
</dbReference>
<dbReference type="CDD" id="cd11060">
    <property type="entry name" value="CYP57A1-like"/>
    <property type="match status" value="1"/>
</dbReference>
<organism evidence="1 2">
    <name type="scientific">Scytalidium lignicola</name>
    <name type="common">Hyphomycete</name>
    <dbReference type="NCBI Taxonomy" id="5539"/>
    <lineage>
        <taxon>Eukaryota</taxon>
        <taxon>Fungi</taxon>
        <taxon>Dikarya</taxon>
        <taxon>Ascomycota</taxon>
        <taxon>Pezizomycotina</taxon>
        <taxon>Leotiomycetes</taxon>
        <taxon>Leotiomycetes incertae sedis</taxon>
        <taxon>Scytalidium</taxon>
    </lineage>
</organism>
<dbReference type="Pfam" id="PF00067">
    <property type="entry name" value="p450"/>
    <property type="match status" value="1"/>
</dbReference>
<dbReference type="PANTHER" id="PTHR24305:SF188">
    <property type="entry name" value="P450, PUTATIVE (EUROFUNG)-RELATED"/>
    <property type="match status" value="1"/>
</dbReference>
<feature type="non-terminal residue" evidence="1">
    <location>
        <position position="455"/>
    </location>
</feature>
<dbReference type="InterPro" id="IPR002401">
    <property type="entry name" value="Cyt_P450_E_grp-I"/>
</dbReference>
<dbReference type="PRINTS" id="PR00463">
    <property type="entry name" value="EP450I"/>
</dbReference>
<dbReference type="PANTHER" id="PTHR24305">
    <property type="entry name" value="CYTOCHROME P450"/>
    <property type="match status" value="1"/>
</dbReference>
<dbReference type="SUPFAM" id="SSF48264">
    <property type="entry name" value="Cytochrome P450"/>
    <property type="match status" value="1"/>
</dbReference>
<dbReference type="InterPro" id="IPR001128">
    <property type="entry name" value="Cyt_P450"/>
</dbReference>
<reference evidence="1 2" key="1">
    <citation type="submission" date="2018-05" db="EMBL/GenBank/DDBJ databases">
        <title>Draft genome sequence of Scytalidium lignicola DSM 105466, a ubiquitous saprotrophic fungus.</title>
        <authorList>
            <person name="Buettner E."/>
            <person name="Gebauer A.M."/>
            <person name="Hofrichter M."/>
            <person name="Liers C."/>
            <person name="Kellner H."/>
        </authorList>
    </citation>
    <scope>NUCLEOTIDE SEQUENCE [LARGE SCALE GENOMIC DNA]</scope>
    <source>
        <strain evidence="1 2">DSM 105466</strain>
    </source>
</reference>
<evidence type="ECO:0008006" key="3">
    <source>
        <dbReference type="Google" id="ProtNLM"/>
    </source>
</evidence>
<dbReference type="InterPro" id="IPR036396">
    <property type="entry name" value="Cyt_P450_sf"/>
</dbReference>
<dbReference type="EMBL" id="NCSJ02000167">
    <property type="protein sequence ID" value="RFU28324.1"/>
    <property type="molecule type" value="Genomic_DNA"/>
</dbReference>
<proteinExistence type="predicted"/>
<dbReference type="InterPro" id="IPR050121">
    <property type="entry name" value="Cytochrome_P450_monoxygenase"/>
</dbReference>
<protein>
    <recommendedName>
        <fullName evidence="3">Cytochrome P450</fullName>
    </recommendedName>
</protein>
<dbReference type="GO" id="GO:0004497">
    <property type="term" value="F:monooxygenase activity"/>
    <property type="evidence" value="ECO:0007669"/>
    <property type="project" value="InterPro"/>
</dbReference>
<accession>A0A3E2H4K8</accession>
<dbReference type="GO" id="GO:0020037">
    <property type="term" value="F:heme binding"/>
    <property type="evidence" value="ECO:0007669"/>
    <property type="project" value="InterPro"/>
</dbReference>